<name>A0ABU3Z816_9FIRM</name>
<gene>
    <name evidence="3" type="ORF">RVY80_04240</name>
</gene>
<dbReference type="PANTHER" id="PTHR43418">
    <property type="entry name" value="MULTIFUNCTIONAL TRYPTOPHAN BIOSYNTHESIS PROTEIN-RELATED"/>
    <property type="match status" value="1"/>
</dbReference>
<dbReference type="Gene3D" id="3.40.50.880">
    <property type="match status" value="1"/>
</dbReference>
<dbReference type="Proteomes" id="UP001272515">
    <property type="component" value="Unassembled WGS sequence"/>
</dbReference>
<sequence>MVLLIDNYDSFSFNLYQLVGSIDSDIKVIRSDELTVQEIRDLKPNYVILSPGPGRPADAGVYESLLDECKDEFPILGVCLGHQAIGEVFGGTVSYAKEVMHGKQSMATVVKESKLFQGLPKEFPVARYHSLSVLDTSIPSDLIVTAQTADGEVMALEHKDYPIYGLQFHPESILTPDGERIVRNFLGK</sequence>
<evidence type="ECO:0000256" key="1">
    <source>
        <dbReference type="ARBA" id="ARBA00022962"/>
    </source>
</evidence>
<reference evidence="3 4" key="1">
    <citation type="submission" date="2023-10" db="EMBL/GenBank/DDBJ databases">
        <title>Veillonella sp. nov., isolated from a pig farm feces dump.</title>
        <authorList>
            <person name="Chang Y.-H."/>
        </authorList>
    </citation>
    <scope>NUCLEOTIDE SEQUENCE [LARGE SCALE GENOMIC DNA]</scope>
    <source>
        <strain evidence="3 4">YH-vei2233</strain>
    </source>
</reference>
<protein>
    <submittedName>
        <fullName evidence="3">Aminodeoxychorismate/anthranilate synthase component II</fullName>
        <ecNumber evidence="3">4.1.3.27</ecNumber>
    </submittedName>
</protein>
<dbReference type="InterPro" id="IPR006221">
    <property type="entry name" value="TrpG/PapA_dom"/>
</dbReference>
<organism evidence="3 4">
    <name type="scientific">Veillonella absiana</name>
    <dbReference type="NCBI Taxonomy" id="3079305"/>
    <lineage>
        <taxon>Bacteria</taxon>
        <taxon>Bacillati</taxon>
        <taxon>Bacillota</taxon>
        <taxon>Negativicutes</taxon>
        <taxon>Veillonellales</taxon>
        <taxon>Veillonellaceae</taxon>
        <taxon>Veillonella</taxon>
    </lineage>
</organism>
<proteinExistence type="predicted"/>
<dbReference type="PRINTS" id="PR00099">
    <property type="entry name" value="CPSGATASE"/>
</dbReference>
<dbReference type="CDD" id="cd01743">
    <property type="entry name" value="GATase1_Anthranilate_Synthase"/>
    <property type="match status" value="1"/>
</dbReference>
<keyword evidence="4" id="KW-1185">Reference proteome</keyword>
<dbReference type="PRINTS" id="PR00096">
    <property type="entry name" value="GATASE"/>
</dbReference>
<feature type="domain" description="Glutamine amidotransferase" evidence="2">
    <location>
        <begin position="3"/>
        <end position="186"/>
    </location>
</feature>
<dbReference type="InterPro" id="IPR050472">
    <property type="entry name" value="Anth_synth/Amidotransfase"/>
</dbReference>
<dbReference type="EC" id="4.1.3.27" evidence="3"/>
<dbReference type="RefSeq" id="WP_317329763.1">
    <property type="nucleotide sequence ID" value="NZ_JAWJZA010000002.1"/>
</dbReference>
<dbReference type="PROSITE" id="PS51273">
    <property type="entry name" value="GATASE_TYPE_1"/>
    <property type="match status" value="1"/>
</dbReference>
<dbReference type="EMBL" id="JAWJZB010000004">
    <property type="protein sequence ID" value="MDV5088057.1"/>
    <property type="molecule type" value="Genomic_DNA"/>
</dbReference>
<accession>A0ABU3Z816</accession>
<dbReference type="SUPFAM" id="SSF52317">
    <property type="entry name" value="Class I glutamine amidotransferase-like"/>
    <property type="match status" value="1"/>
</dbReference>
<dbReference type="InterPro" id="IPR029062">
    <property type="entry name" value="Class_I_gatase-like"/>
</dbReference>
<keyword evidence="1" id="KW-0315">Glutamine amidotransferase</keyword>
<keyword evidence="3" id="KW-0456">Lyase</keyword>
<evidence type="ECO:0000313" key="4">
    <source>
        <dbReference type="Proteomes" id="UP001272515"/>
    </source>
</evidence>
<dbReference type="PANTHER" id="PTHR43418:SF8">
    <property type="entry name" value="SYNTHASE COMPONENT II, PUTATIVE-RELATED"/>
    <property type="match status" value="1"/>
</dbReference>
<dbReference type="Pfam" id="PF00117">
    <property type="entry name" value="GATase"/>
    <property type="match status" value="1"/>
</dbReference>
<evidence type="ECO:0000259" key="2">
    <source>
        <dbReference type="Pfam" id="PF00117"/>
    </source>
</evidence>
<comment type="caution">
    <text evidence="3">The sequence shown here is derived from an EMBL/GenBank/DDBJ whole genome shotgun (WGS) entry which is preliminary data.</text>
</comment>
<evidence type="ECO:0000313" key="3">
    <source>
        <dbReference type="EMBL" id="MDV5088057.1"/>
    </source>
</evidence>
<dbReference type="PRINTS" id="PR00097">
    <property type="entry name" value="ANTSNTHASEII"/>
</dbReference>
<dbReference type="InterPro" id="IPR017926">
    <property type="entry name" value="GATASE"/>
</dbReference>
<dbReference type="NCBIfam" id="TIGR00566">
    <property type="entry name" value="trpG_papA"/>
    <property type="match status" value="1"/>
</dbReference>
<dbReference type="GO" id="GO:0004049">
    <property type="term" value="F:anthranilate synthase activity"/>
    <property type="evidence" value="ECO:0007669"/>
    <property type="project" value="UniProtKB-EC"/>
</dbReference>